<dbReference type="GO" id="GO:0016491">
    <property type="term" value="F:oxidoreductase activity"/>
    <property type="evidence" value="ECO:0007669"/>
    <property type="project" value="InterPro"/>
</dbReference>
<dbReference type="Gene3D" id="3.30.70.1990">
    <property type="match status" value="1"/>
</dbReference>
<evidence type="ECO:0000313" key="3">
    <source>
        <dbReference type="Proteomes" id="UP000199759"/>
    </source>
</evidence>
<accession>A0A1G9LQ54</accession>
<dbReference type="SUPFAM" id="SSF51905">
    <property type="entry name" value="FAD/NAD(P)-binding domain"/>
    <property type="match status" value="1"/>
</dbReference>
<dbReference type="AlphaFoldDB" id="A0A1G9LQ54"/>
<dbReference type="InterPro" id="IPR002937">
    <property type="entry name" value="Amino_oxidase"/>
</dbReference>
<name>A0A1G9LQ54_9PROT</name>
<sequence length="452" mass="50111">MGALQQKKRIAVIGSGIAGLSAAWRLTLHHQVTLFEAASRPGGHAHTVEVDIDGEPVAVDTGFIVFNPANYPNFTAMLDLLGVETAPSDMSFAASLDGHGFEYSSRPEGLFAQKRNLLRPRMWRMLRDLLRLHAHSKVLDAASEPRCLDQFLRDEGYSRTFRDDHILPMCAAIWSSPVATMRGYPASAFFEFFRNHGLLQVLNQPAWRTVTGGSRHHVEALIDLFTGDLQLSTPIRSVTRSNDSVTLHPVDGDAMLFDEVVFACHSDQALKLLADPTPQEINLLGAIRYRDNIAVLHTDTRLMPRRKSAWASWNYLDTPDRTGQERISLTYWMNRLQPLATAKPVLVTLNPDLAPAPDLVLHTDHYAHPVFDAAAIAAQRQIHEIQGDNRSWYCGAWLGSGFHEDGLQSGLAVAEALGAPERPWGLEGMTGRIVWPDHNAAQTGIRRTVSAQ</sequence>
<reference evidence="2 3" key="1">
    <citation type="submission" date="2016-10" db="EMBL/GenBank/DDBJ databases">
        <authorList>
            <person name="de Groot N.N."/>
        </authorList>
    </citation>
    <scope>NUCLEOTIDE SEQUENCE [LARGE SCALE GENOMIC DNA]</scope>
    <source>
        <strain evidence="2 3">DSM 16077</strain>
    </source>
</reference>
<protein>
    <submittedName>
        <fullName evidence="2">Predicted NAD/FAD-binding protein</fullName>
    </submittedName>
</protein>
<keyword evidence="3" id="KW-1185">Reference proteome</keyword>
<organism evidence="2 3">
    <name type="scientific">Maricaulis salignorans</name>
    <dbReference type="NCBI Taxonomy" id="144026"/>
    <lineage>
        <taxon>Bacteria</taxon>
        <taxon>Pseudomonadati</taxon>
        <taxon>Pseudomonadota</taxon>
        <taxon>Alphaproteobacteria</taxon>
        <taxon>Maricaulales</taxon>
        <taxon>Maricaulaceae</taxon>
        <taxon>Maricaulis</taxon>
    </lineage>
</organism>
<evidence type="ECO:0000313" key="2">
    <source>
        <dbReference type="EMBL" id="SDL64060.1"/>
    </source>
</evidence>
<dbReference type="PANTHER" id="PTHR42923">
    <property type="entry name" value="PROTOPORPHYRINOGEN OXIDASE"/>
    <property type="match status" value="1"/>
</dbReference>
<dbReference type="RefSeq" id="WP_091765249.1">
    <property type="nucleotide sequence ID" value="NZ_FNHG01000001.1"/>
</dbReference>
<dbReference type="EMBL" id="FNHG01000001">
    <property type="protein sequence ID" value="SDL64060.1"/>
    <property type="molecule type" value="Genomic_DNA"/>
</dbReference>
<dbReference type="PANTHER" id="PTHR42923:SF17">
    <property type="entry name" value="AMINE OXIDASE DOMAIN-CONTAINING PROTEIN"/>
    <property type="match status" value="1"/>
</dbReference>
<dbReference type="InterPro" id="IPR050464">
    <property type="entry name" value="Zeta_carotene_desat/Oxidored"/>
</dbReference>
<dbReference type="Gene3D" id="1.10.405.20">
    <property type="match status" value="1"/>
</dbReference>
<feature type="domain" description="Amine oxidase" evidence="1">
    <location>
        <begin position="17"/>
        <end position="307"/>
    </location>
</feature>
<dbReference type="InterPro" id="IPR036188">
    <property type="entry name" value="FAD/NAD-bd_sf"/>
</dbReference>
<dbReference type="Gene3D" id="3.50.50.60">
    <property type="entry name" value="FAD/NAD(P)-binding domain"/>
    <property type="match status" value="1"/>
</dbReference>
<proteinExistence type="predicted"/>
<dbReference type="OrthoDB" id="20837at2"/>
<gene>
    <name evidence="2" type="ORF">SAMN04488568_101158</name>
</gene>
<evidence type="ECO:0000259" key="1">
    <source>
        <dbReference type="Pfam" id="PF01593"/>
    </source>
</evidence>
<dbReference type="STRING" id="144026.SAMN04488568_101158"/>
<dbReference type="Proteomes" id="UP000199759">
    <property type="component" value="Unassembled WGS sequence"/>
</dbReference>
<dbReference type="Pfam" id="PF01593">
    <property type="entry name" value="Amino_oxidase"/>
    <property type="match status" value="1"/>
</dbReference>